<gene>
    <name evidence="2" type="ORF">HL667_14340</name>
</gene>
<dbReference type="NCBIfam" id="TIGR00074">
    <property type="entry name" value="hypC_hupF"/>
    <property type="match status" value="1"/>
</dbReference>
<keyword evidence="3" id="KW-1185">Reference proteome</keyword>
<evidence type="ECO:0000313" key="2">
    <source>
        <dbReference type="EMBL" id="NPU66179.1"/>
    </source>
</evidence>
<name>A0ABX2CD77_9BRAD</name>
<sequence length="78" mass="8292">MCLAIPAEVIKLLPDDMAIVSIDGVSKEVSVALIEEIAIGDYVILHVGHALTKIDPEEARETLDLLRQMGAAVAEVAP</sequence>
<reference evidence="2" key="1">
    <citation type="submission" date="2020-05" db="EMBL/GenBank/DDBJ databases">
        <title>Nod-independent and nitrogen-fixing Bradyrhizobium aeschynomene sp. nov. isolated from nodules of Aeschynomene indica.</title>
        <authorList>
            <person name="Zhang Z."/>
        </authorList>
    </citation>
    <scope>NUCLEOTIDE SEQUENCE</scope>
    <source>
        <strain evidence="2">83012</strain>
    </source>
</reference>
<dbReference type="Proteomes" id="UP000886476">
    <property type="component" value="Unassembled WGS sequence"/>
</dbReference>
<dbReference type="PANTHER" id="PTHR35177">
    <property type="entry name" value="HYDROGENASE MATURATION FACTOR HYBG"/>
    <property type="match status" value="1"/>
</dbReference>
<dbReference type="PANTHER" id="PTHR35177:SF2">
    <property type="entry name" value="HYDROGENASE MATURATION FACTOR HYBG"/>
    <property type="match status" value="1"/>
</dbReference>
<organism evidence="2 3">
    <name type="scientific">Bradyrhizobium aeschynomenes</name>
    <dbReference type="NCBI Taxonomy" id="2734909"/>
    <lineage>
        <taxon>Bacteria</taxon>
        <taxon>Pseudomonadati</taxon>
        <taxon>Pseudomonadota</taxon>
        <taxon>Alphaproteobacteria</taxon>
        <taxon>Hyphomicrobiales</taxon>
        <taxon>Nitrobacteraceae</taxon>
        <taxon>Bradyrhizobium</taxon>
    </lineage>
</organism>
<protein>
    <submittedName>
        <fullName evidence="2">HypC/HybG/HupF family hydrogenase formation chaperone</fullName>
    </submittedName>
</protein>
<dbReference type="RefSeq" id="WP_172111243.1">
    <property type="nucleotide sequence ID" value="NZ_JABFDM010000001.1"/>
</dbReference>
<accession>A0ABX2CD77</accession>
<comment type="caution">
    <text evidence="2">The sequence shown here is derived from an EMBL/GenBank/DDBJ whole genome shotgun (WGS) entry which is preliminary data.</text>
</comment>
<dbReference type="EMBL" id="JABFDN010000003">
    <property type="protein sequence ID" value="NPU66179.1"/>
    <property type="molecule type" value="Genomic_DNA"/>
</dbReference>
<comment type="similarity">
    <text evidence="1">Belongs to the HupF/HypC family.</text>
</comment>
<proteinExistence type="inferred from homology"/>
<dbReference type="Pfam" id="PF01455">
    <property type="entry name" value="HupF_HypC"/>
    <property type="match status" value="1"/>
</dbReference>
<dbReference type="InterPro" id="IPR001109">
    <property type="entry name" value="Hydrogenase_HupF/HypC"/>
</dbReference>
<dbReference type="Gene3D" id="2.30.30.140">
    <property type="match status" value="1"/>
</dbReference>
<evidence type="ECO:0000313" key="3">
    <source>
        <dbReference type="Proteomes" id="UP000886476"/>
    </source>
</evidence>
<dbReference type="PRINTS" id="PR00445">
    <property type="entry name" value="HUPFHYPC"/>
</dbReference>
<dbReference type="SUPFAM" id="SSF159127">
    <property type="entry name" value="HupF/HypC-like"/>
    <property type="match status" value="1"/>
</dbReference>
<evidence type="ECO:0000256" key="1">
    <source>
        <dbReference type="ARBA" id="ARBA00006018"/>
    </source>
</evidence>